<name>A0ABP2Z3E7_9GAMM</name>
<dbReference type="Gene3D" id="3.50.70.10">
    <property type="match status" value="1"/>
</dbReference>
<dbReference type="GO" id="GO:0016853">
    <property type="term" value="F:isomerase activity"/>
    <property type="evidence" value="ECO:0007669"/>
    <property type="project" value="UniProtKB-KW"/>
</dbReference>
<sequence>MMKLLSTLTLTTALLFPLFTQAKEVSGVQVADSITLDAQSLQLNGVGVRSKFFMDLYVGSLYVPTPSKTMTEVINAPVAAIRLNITSGMITSEKMRDAITEGFEHATADNTTDIQPQIDAFMALFKDEIKEGDQFTLVADKSRGVTAYKNGQEQATIEGEMFRQALLKIWLGEKPAQKSLKEAMLGQ</sequence>
<dbReference type="EMBL" id="AXZL01000066">
    <property type="protein sequence ID" value="ESE41160.1"/>
    <property type="molecule type" value="Genomic_DNA"/>
</dbReference>
<proteinExistence type="predicted"/>
<dbReference type="Pfam" id="PF16036">
    <property type="entry name" value="Chalcone_3"/>
    <property type="match status" value="1"/>
</dbReference>
<dbReference type="InterPro" id="IPR016088">
    <property type="entry name" value="Chalcone_isomerase_3-sand"/>
</dbReference>
<protein>
    <submittedName>
        <fullName evidence="3">Chalcone isomerase</fullName>
    </submittedName>
</protein>
<gene>
    <name evidence="3" type="ORF">SHD_2070</name>
</gene>
<feature type="chain" id="PRO_5046926276" evidence="1">
    <location>
        <begin position="23"/>
        <end position="187"/>
    </location>
</feature>
<dbReference type="InterPro" id="IPR016087">
    <property type="entry name" value="Chalcone_isomerase"/>
</dbReference>
<evidence type="ECO:0000259" key="2">
    <source>
        <dbReference type="Pfam" id="PF16036"/>
    </source>
</evidence>
<keyword evidence="4" id="KW-1185">Reference proteome</keyword>
<feature type="domain" description="Chalcone isomerase" evidence="2">
    <location>
        <begin position="22"/>
        <end position="186"/>
    </location>
</feature>
<dbReference type="InterPro" id="IPR036298">
    <property type="entry name" value="Chalcone_isomerase_sf"/>
</dbReference>
<reference evidence="3 4" key="1">
    <citation type="journal article" date="2013" name="Genome Announc.">
        <title>Draft Genome Sequence of Shewanella decolorationis S12, a Dye-Degrading Bacterium Isolated from a Wastewater Treatment Plant.</title>
        <authorList>
            <person name="Xu M."/>
            <person name="Fang Y."/>
            <person name="Liu J."/>
            <person name="Chen X."/>
            <person name="Sun G."/>
            <person name="Guo J."/>
            <person name="Hua Z."/>
            <person name="Tu Q."/>
            <person name="Wu L."/>
            <person name="Zhou J."/>
            <person name="Liu X."/>
        </authorList>
    </citation>
    <scope>NUCLEOTIDE SEQUENCE [LARGE SCALE GENOMIC DNA]</scope>
    <source>
        <strain evidence="3 4">S12</strain>
    </source>
</reference>
<comment type="caution">
    <text evidence="3">The sequence shown here is derived from an EMBL/GenBank/DDBJ whole genome shotgun (WGS) entry which is preliminary data.</text>
</comment>
<dbReference type="Proteomes" id="UP000017548">
    <property type="component" value="Unassembled WGS sequence"/>
</dbReference>
<evidence type="ECO:0000313" key="3">
    <source>
        <dbReference type="EMBL" id="ESE41160.1"/>
    </source>
</evidence>
<dbReference type="SUPFAM" id="SSF54626">
    <property type="entry name" value="Chalcone isomerase"/>
    <property type="match status" value="1"/>
</dbReference>
<keyword evidence="3" id="KW-0413">Isomerase</keyword>
<evidence type="ECO:0000256" key="1">
    <source>
        <dbReference type="SAM" id="SignalP"/>
    </source>
</evidence>
<evidence type="ECO:0000313" key="4">
    <source>
        <dbReference type="Proteomes" id="UP000017548"/>
    </source>
</evidence>
<keyword evidence="1" id="KW-0732">Signal</keyword>
<organism evidence="3 4">
    <name type="scientific">Shewanella decolorationis S12</name>
    <dbReference type="NCBI Taxonomy" id="1353536"/>
    <lineage>
        <taxon>Bacteria</taxon>
        <taxon>Pseudomonadati</taxon>
        <taxon>Pseudomonadota</taxon>
        <taxon>Gammaproteobacteria</taxon>
        <taxon>Alteromonadales</taxon>
        <taxon>Shewanellaceae</taxon>
        <taxon>Shewanella</taxon>
    </lineage>
</organism>
<accession>A0ABP2Z3E7</accession>
<feature type="signal peptide" evidence="1">
    <location>
        <begin position="1"/>
        <end position="22"/>
    </location>
</feature>